<dbReference type="InterPro" id="IPR017946">
    <property type="entry name" value="PLC-like_Pdiesterase_TIM-brl"/>
</dbReference>
<reference evidence="2 3" key="1">
    <citation type="submission" date="2019-10" db="EMBL/GenBank/DDBJ databases">
        <title>Gracilibacillus sp. nov. isolated from rice seeds.</title>
        <authorList>
            <person name="He S."/>
        </authorList>
    </citation>
    <scope>NUCLEOTIDE SEQUENCE [LARGE SCALE GENOMIC DNA]</scope>
    <source>
        <strain evidence="2 3">TD8</strain>
    </source>
</reference>
<dbReference type="Pfam" id="PF03009">
    <property type="entry name" value="GDPD"/>
    <property type="match status" value="1"/>
</dbReference>
<organism evidence="2 3">
    <name type="scientific">Gracilibacillus oryzae</name>
    <dbReference type="NCBI Taxonomy" id="1672701"/>
    <lineage>
        <taxon>Bacteria</taxon>
        <taxon>Bacillati</taxon>
        <taxon>Bacillota</taxon>
        <taxon>Bacilli</taxon>
        <taxon>Bacillales</taxon>
        <taxon>Bacillaceae</taxon>
        <taxon>Gracilibacillus</taxon>
    </lineage>
</organism>
<dbReference type="InterPro" id="IPR030395">
    <property type="entry name" value="GP_PDE_dom"/>
</dbReference>
<comment type="caution">
    <text evidence="2">The sequence shown here is derived from an EMBL/GenBank/DDBJ whole genome shotgun (WGS) entry which is preliminary data.</text>
</comment>
<evidence type="ECO:0000259" key="1">
    <source>
        <dbReference type="PROSITE" id="PS51704"/>
    </source>
</evidence>
<dbReference type="EMBL" id="WEID01000069">
    <property type="protein sequence ID" value="KAB8130778.1"/>
    <property type="molecule type" value="Genomic_DNA"/>
</dbReference>
<dbReference type="AlphaFoldDB" id="A0A7C8KU39"/>
<dbReference type="GO" id="GO:0008081">
    <property type="term" value="F:phosphoric diester hydrolase activity"/>
    <property type="evidence" value="ECO:0007669"/>
    <property type="project" value="InterPro"/>
</dbReference>
<name>A0A7C8KU39_9BACI</name>
<dbReference type="Gene3D" id="3.20.20.190">
    <property type="entry name" value="Phosphatidylinositol (PI) phosphodiesterase"/>
    <property type="match status" value="1"/>
</dbReference>
<dbReference type="OrthoDB" id="384721at2"/>
<dbReference type="SUPFAM" id="SSF51695">
    <property type="entry name" value="PLC-like phosphodiesterases"/>
    <property type="match status" value="1"/>
</dbReference>
<dbReference type="PANTHER" id="PTHR46211:SF7">
    <property type="entry name" value="GLYCEROPHOSPHODIESTER PHOSPHODIESTERASE"/>
    <property type="match status" value="1"/>
</dbReference>
<sequence length="301" mass="34350">MKKKWMFAAVFIVLFFFVLYLIIPQEEKIEEVSFMKNSSESLLSVNRMINIAHRGASGHAPEHTIKAYELGEKMGADYIEIDLQMTKDGELVAMHDADIDRTTDKTGFVHSFTLKELKEMDAGSWFNLESPGAAQEAYKGLKIPTLQEVFEHFGSDANYYIEIKQPDESPGMTAALIRILKEYQLIPAEREGAIVIQSFSKESLLEIHQQEPDLPLIQLLSYKQPAQITERELSELREYATGIGVNYLYLNESFIKDVREADLLLHAYTVNEKREMNALINWGVTGIFTNYPDRLSEVLGK</sequence>
<dbReference type="GO" id="GO:0006629">
    <property type="term" value="P:lipid metabolic process"/>
    <property type="evidence" value="ECO:0007669"/>
    <property type="project" value="InterPro"/>
</dbReference>
<keyword evidence="3" id="KW-1185">Reference proteome</keyword>
<accession>A0A7C8KU39</accession>
<feature type="domain" description="GP-PDE" evidence="1">
    <location>
        <begin position="48"/>
        <end position="299"/>
    </location>
</feature>
<evidence type="ECO:0000313" key="3">
    <source>
        <dbReference type="Proteomes" id="UP000480246"/>
    </source>
</evidence>
<dbReference type="CDD" id="cd08601">
    <property type="entry name" value="GDPD_SaGlpQ_like"/>
    <property type="match status" value="1"/>
</dbReference>
<protein>
    <submittedName>
        <fullName evidence="2">Glycerophosphodiester phosphodiesterase</fullName>
    </submittedName>
</protein>
<proteinExistence type="predicted"/>
<dbReference type="PANTHER" id="PTHR46211">
    <property type="entry name" value="GLYCEROPHOSPHORYL DIESTER PHOSPHODIESTERASE"/>
    <property type="match status" value="1"/>
</dbReference>
<dbReference type="Proteomes" id="UP000480246">
    <property type="component" value="Unassembled WGS sequence"/>
</dbReference>
<evidence type="ECO:0000313" key="2">
    <source>
        <dbReference type="EMBL" id="KAB8130778.1"/>
    </source>
</evidence>
<dbReference type="PROSITE" id="PS51704">
    <property type="entry name" value="GP_PDE"/>
    <property type="match status" value="1"/>
</dbReference>
<gene>
    <name evidence="2" type="ORF">F9U64_13935</name>
</gene>